<dbReference type="GO" id="GO:0004622">
    <property type="term" value="F:phosphatidylcholine lysophospholipase activity"/>
    <property type="evidence" value="ECO:0007669"/>
    <property type="project" value="TreeGrafter"/>
</dbReference>
<dbReference type="EMBL" id="VRTY01000207">
    <property type="protein sequence ID" value="TXK18376.1"/>
    <property type="molecule type" value="Genomic_DNA"/>
</dbReference>
<evidence type="ECO:0000313" key="4">
    <source>
        <dbReference type="Proteomes" id="UP000321926"/>
    </source>
</evidence>
<name>A0A5C8ICL5_9BACT</name>
<dbReference type="Pfam" id="PF13472">
    <property type="entry name" value="Lipase_GDSL_2"/>
    <property type="match status" value="1"/>
</dbReference>
<dbReference type="PANTHER" id="PTHR30383:SF2">
    <property type="entry name" value="CELLULOSE-BINDING PROTEIN"/>
    <property type="match status" value="1"/>
</dbReference>
<feature type="domain" description="SGNH hydrolase-type esterase" evidence="2">
    <location>
        <begin position="69"/>
        <end position="198"/>
    </location>
</feature>
<dbReference type="InterPro" id="IPR036514">
    <property type="entry name" value="SGNH_hydro_sf"/>
</dbReference>
<evidence type="ECO:0000259" key="2">
    <source>
        <dbReference type="Pfam" id="PF13472"/>
    </source>
</evidence>
<protein>
    <submittedName>
        <fullName evidence="3">Cellulose-binding protein</fullName>
    </submittedName>
</protein>
<accession>A0A5C8ICL5</accession>
<keyword evidence="4" id="KW-1185">Reference proteome</keyword>
<dbReference type="InterPro" id="IPR051532">
    <property type="entry name" value="Ester_Hydrolysis_Enzymes"/>
</dbReference>
<feature type="chain" id="PRO_5023121309" evidence="1">
    <location>
        <begin position="25"/>
        <end position="209"/>
    </location>
</feature>
<dbReference type="RefSeq" id="WP_255474390.1">
    <property type="nucleotide sequence ID" value="NZ_VRTY01000207.1"/>
</dbReference>
<evidence type="ECO:0000313" key="3">
    <source>
        <dbReference type="EMBL" id="TXK18376.1"/>
    </source>
</evidence>
<gene>
    <name evidence="3" type="ORF">FVR03_24075</name>
</gene>
<dbReference type="PANTHER" id="PTHR30383">
    <property type="entry name" value="THIOESTERASE 1/PROTEASE 1/LYSOPHOSPHOLIPASE L1"/>
    <property type="match status" value="1"/>
</dbReference>
<organism evidence="3 4">
    <name type="scientific">Pontibacter qinzhouensis</name>
    <dbReference type="NCBI Taxonomy" id="2603253"/>
    <lineage>
        <taxon>Bacteria</taxon>
        <taxon>Pseudomonadati</taxon>
        <taxon>Bacteroidota</taxon>
        <taxon>Cytophagia</taxon>
        <taxon>Cytophagales</taxon>
        <taxon>Hymenobacteraceae</taxon>
        <taxon>Pontibacter</taxon>
    </lineage>
</organism>
<dbReference type="Gene3D" id="3.40.50.1110">
    <property type="entry name" value="SGNH hydrolase"/>
    <property type="match status" value="1"/>
</dbReference>
<keyword evidence="1" id="KW-0732">Signal</keyword>
<dbReference type="SUPFAM" id="SSF52266">
    <property type="entry name" value="SGNH hydrolase"/>
    <property type="match status" value="1"/>
</dbReference>
<dbReference type="InterPro" id="IPR013830">
    <property type="entry name" value="SGNH_hydro"/>
</dbReference>
<dbReference type="Proteomes" id="UP000321926">
    <property type="component" value="Unassembled WGS sequence"/>
</dbReference>
<comment type="caution">
    <text evidence="3">The sequence shown here is derived from an EMBL/GenBank/DDBJ whole genome shotgun (WGS) entry which is preliminary data.</text>
</comment>
<reference evidence="3 4" key="1">
    <citation type="submission" date="2019-08" db="EMBL/GenBank/DDBJ databases">
        <authorList>
            <person name="Shi S."/>
        </authorList>
    </citation>
    <scope>NUCLEOTIDE SEQUENCE [LARGE SCALE GENOMIC DNA]</scope>
    <source>
        <strain evidence="3 4">GY10130</strain>
    </source>
</reference>
<dbReference type="AlphaFoldDB" id="A0A5C8ICL5"/>
<feature type="signal peptide" evidence="1">
    <location>
        <begin position="1"/>
        <end position="24"/>
    </location>
</feature>
<sequence>MTKRYLHKKLLLLICLFLPFCSLAQALKIMPLGNSLTQADEEHLSYRYHLWKKLVDANANFDFIGSQQTNFGGSPTWPAYKGKSFDKDHEGHWGWTTQHILSGVSSEANAGSLPDWLKNHKPDIVLMHLGSNDMFQNLGIPETIARLRDIVATLRQTNPDVIILMAQLFPADPAVVGQQQAQNIPLLNTEIAKLVTELHTTRSAVVLVN</sequence>
<proteinExistence type="predicted"/>
<feature type="non-terminal residue" evidence="3">
    <location>
        <position position="209"/>
    </location>
</feature>
<evidence type="ECO:0000256" key="1">
    <source>
        <dbReference type="SAM" id="SignalP"/>
    </source>
</evidence>